<dbReference type="AlphaFoldDB" id="A0A7H0VEI6"/>
<dbReference type="GO" id="GO:0005829">
    <property type="term" value="C:cytosol"/>
    <property type="evidence" value="ECO:0007669"/>
    <property type="project" value="TreeGrafter"/>
</dbReference>
<dbReference type="GO" id="GO:0003677">
    <property type="term" value="F:DNA binding"/>
    <property type="evidence" value="ECO:0007669"/>
    <property type="project" value="InterPro"/>
</dbReference>
<dbReference type="RefSeq" id="WP_210758669.1">
    <property type="nucleotide sequence ID" value="NZ_CP060139.1"/>
</dbReference>
<dbReference type="NCBIfam" id="TIGR00573">
    <property type="entry name" value="dnaq"/>
    <property type="match status" value="1"/>
</dbReference>
<dbReference type="CDD" id="cd06127">
    <property type="entry name" value="DEDDh"/>
    <property type="match status" value="1"/>
</dbReference>
<organism evidence="4 5">
    <name type="scientific">Croceimicrobium hydrocarbonivorans</name>
    <dbReference type="NCBI Taxonomy" id="2761580"/>
    <lineage>
        <taxon>Bacteria</taxon>
        <taxon>Pseudomonadati</taxon>
        <taxon>Bacteroidota</taxon>
        <taxon>Flavobacteriia</taxon>
        <taxon>Flavobacteriales</taxon>
        <taxon>Owenweeksiaceae</taxon>
        <taxon>Croceimicrobium</taxon>
    </lineage>
</organism>
<comment type="function">
    <text evidence="1">DNA polymerase III is a complex, multichain enzyme responsible for most of the replicative synthesis in bacteria. The epsilon subunit contain the editing function and is a proofreading 3'-5' exonuclease.</text>
</comment>
<name>A0A7H0VEI6_9FLAO</name>
<evidence type="ECO:0000256" key="1">
    <source>
        <dbReference type="ARBA" id="ARBA00025483"/>
    </source>
</evidence>
<dbReference type="Proteomes" id="UP000516305">
    <property type="component" value="Chromosome"/>
</dbReference>
<comment type="subunit">
    <text evidence="2">DNA polymerase III contains a core (composed of alpha, epsilon and theta chains) that associates with a tau subunit. This core dimerizes to form the POLIII' complex. PolIII' associates with the gamma complex (composed of gamma, delta, delta', psi and chi chains) and with the beta chain to form the complete DNA polymerase III complex.</text>
</comment>
<reference evidence="4 5" key="1">
    <citation type="submission" date="2020-08" db="EMBL/GenBank/DDBJ databases">
        <title>Croceimicrobium hydrocarbonivorans gen. nov., sp. nov., a novel marine bacterium isolated from a bacterial consortium that degrades polyethylene terephthalate.</title>
        <authorList>
            <person name="Liu R."/>
        </authorList>
    </citation>
    <scope>NUCLEOTIDE SEQUENCE [LARGE SCALE GENOMIC DNA]</scope>
    <source>
        <strain evidence="4 5">A20-9</strain>
    </source>
</reference>
<dbReference type="SUPFAM" id="SSF82771">
    <property type="entry name" value="GIY-YIG endonuclease"/>
    <property type="match status" value="1"/>
</dbReference>
<dbReference type="InterPro" id="IPR000305">
    <property type="entry name" value="GIY-YIG_endonuc"/>
</dbReference>
<dbReference type="SUPFAM" id="SSF53098">
    <property type="entry name" value="Ribonuclease H-like"/>
    <property type="match status" value="1"/>
</dbReference>
<dbReference type="InterPro" id="IPR006054">
    <property type="entry name" value="DnaQ"/>
</dbReference>
<dbReference type="InterPro" id="IPR036397">
    <property type="entry name" value="RNaseH_sf"/>
</dbReference>
<dbReference type="FunFam" id="3.30.420.10:FF:000045">
    <property type="entry name" value="3'-5' exonuclease DinG"/>
    <property type="match status" value="1"/>
</dbReference>
<dbReference type="CDD" id="cd10434">
    <property type="entry name" value="GIY-YIG_UvrC_Cho"/>
    <property type="match status" value="1"/>
</dbReference>
<gene>
    <name evidence="4" type="ORF">H4K34_17455</name>
</gene>
<accession>A0A7H0VEI6</accession>
<sequence>MFAVVDIETTGSYARGNGITEIAIYITDGLEIKDTYSTLLNPGQSIPFAIQQLTGIDDSMVADAPTFAEKAEEIREFLADHVFVAHNVSFDLGFVQAAFKEVGVNYNPRRLCTVRYSRRIIPGLRSYSLSSLCKHFNYNNQSAHRAWADTEVTTKILHQLLAADTAGIWQNMIKLNQGELNLPANLPADEFHNLPMAAGVYYFYNEKGEILYIGKASRLKSRVASHFTADKSSARSAAFKRDIAHIHYRLCGNILVAGLLEDHEIRRYWPPHNRAQKSPKLRFGVFAYRNQNADWCLGINRIGGQQAFIAKFHSLEKARTWLAEIVEERNLDPNRCGFPKGSGDTADDHNAKVEALMAEMQSVQSAMLWIGAGRTEEEQSFVYMDSQGFQGIGFVPREQSIERAEHIEPYLERLNKSASTEGILKEGWKKLTLKQIELPEEIQSNGLLF</sequence>
<evidence type="ECO:0000313" key="4">
    <source>
        <dbReference type="EMBL" id="QNR24134.1"/>
    </source>
</evidence>
<protein>
    <submittedName>
        <fullName evidence="4">GIY-YIG nuclease family protein</fullName>
    </submittedName>
</protein>
<dbReference type="Gene3D" id="3.30.420.10">
    <property type="entry name" value="Ribonuclease H-like superfamily/Ribonuclease H"/>
    <property type="match status" value="1"/>
</dbReference>
<dbReference type="InterPro" id="IPR047296">
    <property type="entry name" value="GIY-YIG_UvrC_Cho"/>
</dbReference>
<dbReference type="Pfam" id="PF00929">
    <property type="entry name" value="RNase_T"/>
    <property type="match status" value="1"/>
</dbReference>
<dbReference type="InterPro" id="IPR035901">
    <property type="entry name" value="GIY-YIG_endonuc_sf"/>
</dbReference>
<dbReference type="Gene3D" id="3.40.1440.10">
    <property type="entry name" value="GIY-YIG endonuclease"/>
    <property type="match status" value="1"/>
</dbReference>
<dbReference type="GO" id="GO:0006289">
    <property type="term" value="P:nucleotide-excision repair"/>
    <property type="evidence" value="ECO:0007669"/>
    <property type="project" value="InterPro"/>
</dbReference>
<dbReference type="PROSITE" id="PS50164">
    <property type="entry name" value="GIY_YIG"/>
    <property type="match status" value="1"/>
</dbReference>
<dbReference type="KEGG" id="chyd:H4K34_17455"/>
<dbReference type="GO" id="GO:0003887">
    <property type="term" value="F:DNA-directed DNA polymerase activity"/>
    <property type="evidence" value="ECO:0007669"/>
    <property type="project" value="InterPro"/>
</dbReference>
<feature type="domain" description="GIY-YIG" evidence="3">
    <location>
        <begin position="196"/>
        <end position="274"/>
    </location>
</feature>
<dbReference type="InterPro" id="IPR012337">
    <property type="entry name" value="RNaseH-like_sf"/>
</dbReference>
<proteinExistence type="predicted"/>
<keyword evidence="5" id="KW-1185">Reference proteome</keyword>
<dbReference type="PANTHER" id="PTHR30231">
    <property type="entry name" value="DNA POLYMERASE III SUBUNIT EPSILON"/>
    <property type="match status" value="1"/>
</dbReference>
<dbReference type="Pfam" id="PF01541">
    <property type="entry name" value="GIY-YIG"/>
    <property type="match status" value="1"/>
</dbReference>
<dbReference type="GO" id="GO:0008408">
    <property type="term" value="F:3'-5' exonuclease activity"/>
    <property type="evidence" value="ECO:0007669"/>
    <property type="project" value="TreeGrafter"/>
</dbReference>
<dbReference type="GO" id="GO:0045004">
    <property type="term" value="P:DNA replication proofreading"/>
    <property type="evidence" value="ECO:0007669"/>
    <property type="project" value="TreeGrafter"/>
</dbReference>
<dbReference type="PANTHER" id="PTHR30231:SF37">
    <property type="entry name" value="EXODEOXYRIBONUCLEASE 10"/>
    <property type="match status" value="1"/>
</dbReference>
<evidence type="ECO:0000256" key="2">
    <source>
        <dbReference type="ARBA" id="ARBA00026073"/>
    </source>
</evidence>
<evidence type="ECO:0000313" key="5">
    <source>
        <dbReference type="Proteomes" id="UP000516305"/>
    </source>
</evidence>
<dbReference type="InterPro" id="IPR013520">
    <property type="entry name" value="Ribonucl_H"/>
</dbReference>
<dbReference type="EMBL" id="CP060139">
    <property type="protein sequence ID" value="QNR24134.1"/>
    <property type="molecule type" value="Genomic_DNA"/>
</dbReference>
<dbReference type="SMART" id="SM00465">
    <property type="entry name" value="GIYc"/>
    <property type="match status" value="1"/>
</dbReference>
<dbReference type="SMART" id="SM00479">
    <property type="entry name" value="EXOIII"/>
    <property type="match status" value="1"/>
</dbReference>
<evidence type="ECO:0000259" key="3">
    <source>
        <dbReference type="PROSITE" id="PS50164"/>
    </source>
</evidence>